<feature type="domain" description="Methyltransferase MycE N-terminal" evidence="7">
    <location>
        <begin position="6"/>
        <end position="118"/>
    </location>
</feature>
<dbReference type="RefSeq" id="WP_204945368.1">
    <property type="nucleotide sequence ID" value="NZ_JAFBBP010000001.1"/>
</dbReference>
<evidence type="ECO:0000256" key="2">
    <source>
        <dbReference type="ARBA" id="ARBA00022603"/>
    </source>
</evidence>
<evidence type="ECO:0000256" key="6">
    <source>
        <dbReference type="SAM" id="MobiDB-lite"/>
    </source>
</evidence>
<dbReference type="EC" id="2.1.1.305" evidence="8"/>
<evidence type="ECO:0000313" key="8">
    <source>
        <dbReference type="EMBL" id="MBM7494842.1"/>
    </source>
</evidence>
<dbReference type="Proteomes" id="UP000764837">
    <property type="component" value="Unassembled WGS sequence"/>
</dbReference>
<sequence length="383" mass="41650">MQRHGIGRLISAAGGTADGITATIGDLGAEAVAAMAIGELLHRADLPPGPEATVHLCLRHGTTTIRYGVETGPAGVTSRPHRHGDEPSVAPDVTVTQDLTEVIRSLFGPRGTQSSASRVIRWGHLEDPTAFDRPLPTYDVVRRLVDALDRPYAIGLAELCVRYGSDKWGHHTYPRRYEQHFDHLRDQPLTILEIGVGGFGDQGRGGASLEVWRRYFPRALVYGLDIVDKSHLSTGRVTVLQGDQSSPADLARVLEVTGRPDIVIDDGSHVSPHLLASFAYLFPHLRDGGLYVMEDLQTSYWPFFGGRASTYTDPATSLGFLKTLIDGLHHEDIVGRAPASTDPDIGGLHFYHNLAFIEKERNLDGGAPSWIPRGVKQAARVSG</sequence>
<dbReference type="InterPro" id="IPR029063">
    <property type="entry name" value="SAM-dependent_MTases_sf"/>
</dbReference>
<feature type="region of interest" description="Disordered" evidence="6">
    <location>
        <begin position="71"/>
        <end position="91"/>
    </location>
</feature>
<comment type="caution">
    <text evidence="8">The sequence shown here is derived from an EMBL/GenBank/DDBJ whole genome shotgun (WGS) entry which is preliminary data.</text>
</comment>
<evidence type="ECO:0000259" key="7">
    <source>
        <dbReference type="Pfam" id="PF17843"/>
    </source>
</evidence>
<evidence type="ECO:0000256" key="5">
    <source>
        <dbReference type="ARBA" id="ARBA00023194"/>
    </source>
</evidence>
<dbReference type="EMBL" id="JAFBBP010000001">
    <property type="protein sequence ID" value="MBM7494842.1"/>
    <property type="molecule type" value="Genomic_DNA"/>
</dbReference>
<accession>A0ABS2M3S2</accession>
<keyword evidence="5" id="KW-0045">Antibiotic biosynthesis</keyword>
<protein>
    <submittedName>
        <fullName evidence="8">8-demethyl-8-alpha-L-rhamnosyltetracenomycin-C 2'-O-methyltransferase</fullName>
        <ecNumber evidence="8">2.1.1.305</ecNumber>
    </submittedName>
</protein>
<evidence type="ECO:0000256" key="3">
    <source>
        <dbReference type="ARBA" id="ARBA00022679"/>
    </source>
</evidence>
<organism evidence="8 9">
    <name type="scientific">Micromonospora luteifusca</name>
    <dbReference type="NCBI Taxonomy" id="709860"/>
    <lineage>
        <taxon>Bacteria</taxon>
        <taxon>Bacillati</taxon>
        <taxon>Actinomycetota</taxon>
        <taxon>Actinomycetes</taxon>
        <taxon>Micromonosporales</taxon>
        <taxon>Micromonosporaceae</taxon>
        <taxon>Micromonospora</taxon>
    </lineage>
</organism>
<proteinExistence type="predicted"/>
<keyword evidence="9" id="KW-1185">Reference proteome</keyword>
<reference evidence="8 9" key="1">
    <citation type="submission" date="2021-01" db="EMBL/GenBank/DDBJ databases">
        <title>Sequencing the genomes of 1000 actinobacteria strains.</title>
        <authorList>
            <person name="Klenk H.-P."/>
        </authorList>
    </citation>
    <scope>NUCLEOTIDE SEQUENCE [LARGE SCALE GENOMIC DNA]</scope>
    <source>
        <strain evidence="8 9">DSM 100204</strain>
    </source>
</reference>
<evidence type="ECO:0000256" key="1">
    <source>
        <dbReference type="ARBA" id="ARBA00004792"/>
    </source>
</evidence>
<dbReference type="Gene3D" id="3.30.1050.30">
    <property type="match status" value="1"/>
</dbReference>
<evidence type="ECO:0000256" key="4">
    <source>
        <dbReference type="ARBA" id="ARBA00022691"/>
    </source>
</evidence>
<name>A0ABS2M3S2_9ACTN</name>
<evidence type="ECO:0000313" key="9">
    <source>
        <dbReference type="Proteomes" id="UP000764837"/>
    </source>
</evidence>
<dbReference type="GO" id="GO:0032259">
    <property type="term" value="P:methylation"/>
    <property type="evidence" value="ECO:0007669"/>
    <property type="project" value="UniProtKB-KW"/>
</dbReference>
<keyword evidence="2 8" id="KW-0489">Methyltransferase</keyword>
<dbReference type="Pfam" id="PF17843">
    <property type="entry name" value="MycE_N"/>
    <property type="match status" value="1"/>
</dbReference>
<keyword evidence="3 8" id="KW-0808">Transferase</keyword>
<dbReference type="GO" id="GO:0008168">
    <property type="term" value="F:methyltransferase activity"/>
    <property type="evidence" value="ECO:0007669"/>
    <property type="project" value="UniProtKB-KW"/>
</dbReference>
<dbReference type="InterPro" id="IPR040800">
    <property type="entry name" value="MycE_N"/>
</dbReference>
<comment type="pathway">
    <text evidence="1">Antibiotic biosynthesis.</text>
</comment>
<gene>
    <name evidence="8" type="ORF">JOD64_006064</name>
</gene>
<dbReference type="Gene3D" id="3.40.50.150">
    <property type="entry name" value="Vaccinia Virus protein VP39"/>
    <property type="match status" value="1"/>
</dbReference>
<keyword evidence="4" id="KW-0949">S-adenosyl-L-methionine</keyword>
<dbReference type="SUPFAM" id="SSF53335">
    <property type="entry name" value="S-adenosyl-L-methionine-dependent methyltransferases"/>
    <property type="match status" value="1"/>
</dbReference>